<sequence>MKSFVIVLIAALLITALIIPLSSDNRSPSSLKIGPLVVEASSEPKCVELVLADRSLELNGARYSGVVELELGGETRSIMLDEIVKDGGVARVCFEKGVEREVESVRRVYQSIGLNVAFDKGVEGLDGRAIAERFRLHGISAIGVPTVSINLWLLDGNGTIYASTASVSPLHHYMLVKGLSYTAAFEESLRDPFAHLRSGLKVLIPSLRDLFPYLVRIDPPEFVKKATGEVSIQGVAGSYVNTGCNFLLGDGCLFNYLNYPAQPPCFWRDRVRIVAKPSGMPDDQVYGQTWKAFIDLYGSIHLFDKSRYPTLESVRNRLNTVYASAAREGLQSMDEVVSKFANNVAFTGSVVLEWSPSMVPGSIFEFKKPFVISLGAFTASDPSFTVSFIYSHFTAGYMGSGVAYRGYVRYLREYYWVSTDMAQIGLSLVPNYVNEGVRYAALVIPVFMEYVEDKLMLTWHFSELTDSSTGVSYWVATPVAVVIPYYKILLISPRSQWGICYYNADGGLVAGNNCATSLNSILYNATSYLVPDTKIVYLKPYGEIPTYPYTVDYYNASSTNIVNIVADGAGLSAGAVNALLGIVVDAACIASSPPEHLSACQLVADHAARKMAEVLSQSTSFAFSSTGFNTVSFMLTIKRDSVSTTGPGVAIEKYSLLMTGGQGFTPLYVRYHVYPVGSGAGGCLPGDPGCEAPLGFNE</sequence>
<evidence type="ECO:0000313" key="2">
    <source>
        <dbReference type="Proteomes" id="UP000002376"/>
    </source>
</evidence>
<keyword evidence="2" id="KW-1185">Reference proteome</keyword>
<name>D5U1N6_THEAM</name>
<dbReference type="KEGG" id="tag:Tagg_0763"/>
<organism evidence="1 2">
    <name type="scientific">Thermosphaera aggregans (strain DSM 11486 / M11TL)</name>
    <dbReference type="NCBI Taxonomy" id="633148"/>
    <lineage>
        <taxon>Archaea</taxon>
        <taxon>Thermoproteota</taxon>
        <taxon>Thermoprotei</taxon>
        <taxon>Desulfurococcales</taxon>
        <taxon>Desulfurococcaceae</taxon>
        <taxon>Thermosphaera</taxon>
    </lineage>
</organism>
<dbReference type="HOGENOM" id="CLU_394639_0_0_2"/>
<reference evidence="1 2" key="1">
    <citation type="journal article" date="2010" name="Stand. Genomic Sci.">
        <title>Complete genome sequence of Thermosphaera aggregans type strain (M11TL).</title>
        <authorList>
            <person name="Spring S."/>
            <person name="Rachel R."/>
            <person name="Lapidus A."/>
            <person name="Davenport K."/>
            <person name="Tice H."/>
            <person name="Copeland A."/>
            <person name="Cheng J.F."/>
            <person name="Lucas S."/>
            <person name="Chen F."/>
            <person name="Nolan M."/>
            <person name="Bruce D."/>
            <person name="Goodwin L."/>
            <person name="Pitluck S."/>
            <person name="Ivanova N."/>
            <person name="Mavromatis K."/>
            <person name="Ovchinnikova G."/>
            <person name="Pati A."/>
            <person name="Chen A."/>
            <person name="Palaniappan K."/>
            <person name="Land M."/>
            <person name="Hauser L."/>
            <person name="Chang Y.J."/>
            <person name="Jeffries C.C."/>
            <person name="Brettin T."/>
            <person name="Detter J.C."/>
            <person name="Tapia R."/>
            <person name="Han C."/>
            <person name="Heimerl T."/>
            <person name="Weikl F."/>
            <person name="Brambilla E."/>
            <person name="Goker M."/>
            <person name="Bristow J."/>
            <person name="Eisen J.A."/>
            <person name="Markowitz V."/>
            <person name="Hugenholtz P."/>
            <person name="Kyrpides N.C."/>
            <person name="Klenk H.P."/>
        </authorList>
    </citation>
    <scope>NUCLEOTIDE SEQUENCE [LARGE SCALE GENOMIC DNA]</scope>
    <source>
        <strain evidence="2">DSM 11486 / M11TL</strain>
    </source>
</reference>
<dbReference type="EMBL" id="CP001939">
    <property type="protein sequence ID" value="ADG91036.1"/>
    <property type="molecule type" value="Genomic_DNA"/>
</dbReference>
<protein>
    <submittedName>
        <fullName evidence="1">Uncharacterized protein</fullName>
    </submittedName>
</protein>
<reference key="3">
    <citation type="submission" date="2010-02" db="EMBL/GenBank/DDBJ databases">
        <title>Complete genome sequence of Thermosphaera aggregans type strain (M11TL).</title>
        <authorList>
            <consortium name="US DOE Joint Genome Institute (JGI-PGF)"/>
            <person name="Spring S."/>
            <person name="Lapidus A."/>
            <person name="Munk C."/>
            <person name="Schroeder M."/>
            <person name="Glavina Del Rio T."/>
            <person name="Tice H."/>
            <person name="Copeland A."/>
            <person name="Cheng J.-F."/>
            <person name="Lucas S."/>
            <person name="Chen F."/>
            <person name="Nolan M."/>
            <person name="Bruce D."/>
            <person name="Goodwin L."/>
            <person name="Pitluck S."/>
            <person name="Ivanova N."/>
            <person name="Mavromatis K."/>
            <person name="Ovchinnikova G."/>
            <person name="Pati A."/>
            <person name="Chen A."/>
            <person name="Palaniappan K."/>
            <person name="Land M."/>
            <person name="Hauser L."/>
            <person name="Chang Y.-J."/>
            <person name="Jeffries C.C."/>
            <person name="Brettin T."/>
            <person name="Detter J.C."/>
            <person name="Tapia R."/>
            <person name="Han C."/>
            <person name="Chain P."/>
            <person name="Heimerl T."/>
            <person name="Weik F."/>
            <person name="Goker M."/>
            <person name="Rachel R."/>
            <person name="Bristow J."/>
            <person name="Eisen J.A."/>
            <person name="Markowitz V."/>
            <person name="Hugenholtz P."/>
            <person name="Kyrpides N.C."/>
            <person name="Klenk H.-P."/>
        </authorList>
    </citation>
    <scope>NUCLEOTIDE SEQUENCE</scope>
    <source>
        <strain>DSM 11486</strain>
    </source>
</reference>
<reference evidence="2" key="2">
    <citation type="journal article" date="2010" name="Stand. Genomic Sci.">
        <title>Complete genome sequence of Thermosphaera aggregans type strain (M11TLT).</title>
        <authorList>
            <person name="Spring S."/>
            <person name="Rachel R."/>
            <person name="Lapidus A."/>
            <person name="Davenport K."/>
            <person name="Tice H."/>
            <person name="Copeland A."/>
            <person name="Cheng J.-F."/>
            <person name="Lucas S."/>
            <person name="Chen F."/>
            <person name="Nolan M."/>
            <person name="Bruce D."/>
            <person name="Goodwin L."/>
            <person name="Pitluck S."/>
            <person name="Ivanova N."/>
            <person name="Mavromatis K."/>
            <person name="Ovchinnikova G."/>
            <person name="Pati A."/>
            <person name="Chen A."/>
            <person name="Palaniappan K."/>
            <person name="Land M."/>
            <person name="Hauser L."/>
            <person name="Chang Y.-J."/>
            <person name="Jeffries C.C."/>
            <person name="Brettin T."/>
            <person name="Detter J.C."/>
            <person name="Tapia R."/>
            <person name="Han C."/>
            <person name="Heimerl T."/>
            <person name="Weikl F."/>
            <person name="Brambilla E."/>
            <person name="Goker M."/>
            <person name="Bristow J."/>
            <person name="Eisen J.A."/>
            <person name="Markowitz V."/>
            <person name="Hugenholtz P."/>
            <person name="Kyrpides N.C."/>
            <person name="Klenk H.-P."/>
        </authorList>
    </citation>
    <scope>NUCLEOTIDE SEQUENCE [LARGE SCALE GENOMIC DNA]</scope>
    <source>
        <strain evidence="2">DSM 11486 / M11TL</strain>
    </source>
</reference>
<dbReference type="Proteomes" id="UP000002376">
    <property type="component" value="Chromosome"/>
</dbReference>
<dbReference type="AlphaFoldDB" id="D5U1N6"/>
<gene>
    <name evidence="1" type="ordered locus">Tagg_0763</name>
</gene>
<evidence type="ECO:0000313" key="1">
    <source>
        <dbReference type="EMBL" id="ADG91036.1"/>
    </source>
</evidence>
<accession>D5U1N6</accession>
<proteinExistence type="predicted"/>